<feature type="non-terminal residue" evidence="1">
    <location>
        <position position="1"/>
    </location>
</feature>
<comment type="caution">
    <text evidence="1">The sequence shown here is derived from an EMBL/GenBank/DDBJ whole genome shotgun (WGS) entry which is preliminary data.</text>
</comment>
<dbReference type="EMBL" id="LXQA010717907">
    <property type="protein sequence ID" value="MCI67484.1"/>
    <property type="molecule type" value="Genomic_DNA"/>
</dbReference>
<accession>A0A392U459</accession>
<name>A0A392U459_9FABA</name>
<evidence type="ECO:0000313" key="2">
    <source>
        <dbReference type="Proteomes" id="UP000265520"/>
    </source>
</evidence>
<dbReference type="Proteomes" id="UP000265520">
    <property type="component" value="Unassembled WGS sequence"/>
</dbReference>
<evidence type="ECO:0000313" key="1">
    <source>
        <dbReference type="EMBL" id="MCI67484.1"/>
    </source>
</evidence>
<dbReference type="AlphaFoldDB" id="A0A392U459"/>
<protein>
    <submittedName>
        <fullName evidence="1">Uncharacterized protein</fullName>
    </submittedName>
</protein>
<proteinExistence type="predicted"/>
<sequence length="31" mass="3406">TGAFPAMFGVSRVSYKKEWVTPFLSVMANLA</sequence>
<keyword evidence="2" id="KW-1185">Reference proteome</keyword>
<reference evidence="1 2" key="1">
    <citation type="journal article" date="2018" name="Front. Plant Sci.">
        <title>Red Clover (Trifolium pratense) and Zigzag Clover (T. medium) - A Picture of Genomic Similarities and Differences.</title>
        <authorList>
            <person name="Dluhosova J."/>
            <person name="Istvanek J."/>
            <person name="Nedelnik J."/>
            <person name="Repkova J."/>
        </authorList>
    </citation>
    <scope>NUCLEOTIDE SEQUENCE [LARGE SCALE GENOMIC DNA]</scope>
    <source>
        <strain evidence="2">cv. 10/8</strain>
        <tissue evidence="1">Leaf</tissue>
    </source>
</reference>
<organism evidence="1 2">
    <name type="scientific">Trifolium medium</name>
    <dbReference type="NCBI Taxonomy" id="97028"/>
    <lineage>
        <taxon>Eukaryota</taxon>
        <taxon>Viridiplantae</taxon>
        <taxon>Streptophyta</taxon>
        <taxon>Embryophyta</taxon>
        <taxon>Tracheophyta</taxon>
        <taxon>Spermatophyta</taxon>
        <taxon>Magnoliopsida</taxon>
        <taxon>eudicotyledons</taxon>
        <taxon>Gunneridae</taxon>
        <taxon>Pentapetalae</taxon>
        <taxon>rosids</taxon>
        <taxon>fabids</taxon>
        <taxon>Fabales</taxon>
        <taxon>Fabaceae</taxon>
        <taxon>Papilionoideae</taxon>
        <taxon>50 kb inversion clade</taxon>
        <taxon>NPAAA clade</taxon>
        <taxon>Hologalegina</taxon>
        <taxon>IRL clade</taxon>
        <taxon>Trifolieae</taxon>
        <taxon>Trifolium</taxon>
    </lineage>
</organism>